<evidence type="ECO:0000256" key="3">
    <source>
        <dbReference type="ARBA" id="ARBA00022782"/>
    </source>
</evidence>
<dbReference type="GO" id="GO:0009555">
    <property type="term" value="P:pollen development"/>
    <property type="evidence" value="ECO:0007669"/>
    <property type="project" value="UniProtKB-ARBA"/>
</dbReference>
<feature type="domain" description="Myb-like" evidence="13">
    <location>
        <begin position="90"/>
        <end position="140"/>
    </location>
</feature>
<evidence type="ECO:0000256" key="12">
    <source>
        <dbReference type="SAM" id="MobiDB-lite"/>
    </source>
</evidence>
<dbReference type="Proteomes" id="UP000663760">
    <property type="component" value="Chromosome 12"/>
</dbReference>
<dbReference type="OrthoDB" id="2143914at2759"/>
<organism evidence="15 16">
    <name type="scientific">Spirodela intermedia</name>
    <name type="common">Intermediate duckweed</name>
    <dbReference type="NCBI Taxonomy" id="51605"/>
    <lineage>
        <taxon>Eukaryota</taxon>
        <taxon>Viridiplantae</taxon>
        <taxon>Streptophyta</taxon>
        <taxon>Embryophyta</taxon>
        <taxon>Tracheophyta</taxon>
        <taxon>Spermatophyta</taxon>
        <taxon>Magnoliopsida</taxon>
        <taxon>Liliopsida</taxon>
        <taxon>Araceae</taxon>
        <taxon>Lemnoideae</taxon>
        <taxon>Spirodela</taxon>
    </lineage>
</organism>
<sequence length="440" mass="48420">MSHMSTDSDNGSVALKHQSESNSMDESSSGGSISGGDGNLKKGPWTSAEDEILLDHVKKHGEGNWNAVQKHTGLLRCGKSCRLRWTNHLRPNLKKGPFSEEEEQLIVELHFKMGNKWARIATHLPGRTDNEIKNFWNTRLKRRQRAGLPIYPPNLTQTRQGNMQTNELSQQRSQGFGDSIFERFKVNSESVPFTSQVLDSSFGNMLNNQGLGYHTSGFTTQAGDLLKYLPGSETVLPFVDANATYGTPTYEQFSLQERMYRPLSRDFPHDPDPGRGKSVALADVEPGLSGVYPVVNFSASQTQNVAEKSELPSLQYSEPLLGSWPRSSSASLEVPDDYVDSPEMVSTRNNGLLEDLLLQAELTSGRNRAAEMIPYNSTTSLVDPVNACRTNLGGRSADPISSFDSSAASLMSPLLPSTSESPLDGEESSSILFFFSLFLL</sequence>
<feature type="domain" description="HTH myb-type" evidence="14">
    <location>
        <begin position="37"/>
        <end position="89"/>
    </location>
</feature>
<feature type="region of interest" description="Disordered" evidence="12">
    <location>
        <begin position="1"/>
        <end position="44"/>
    </location>
</feature>
<comment type="subcellular location">
    <subcellularLocation>
        <location evidence="1">Nucleus</location>
    </subcellularLocation>
</comment>
<dbReference type="SUPFAM" id="SSF46689">
    <property type="entry name" value="Homeodomain-like"/>
    <property type="match status" value="1"/>
</dbReference>
<feature type="compositionally biased region" description="Low complexity" evidence="12">
    <location>
        <begin position="20"/>
        <end position="31"/>
    </location>
</feature>
<keyword evidence="6" id="KW-0238">DNA-binding</keyword>
<evidence type="ECO:0000313" key="16">
    <source>
        <dbReference type="Proteomes" id="UP000663760"/>
    </source>
</evidence>
<evidence type="ECO:0000256" key="1">
    <source>
        <dbReference type="ARBA" id="ARBA00004123"/>
    </source>
</evidence>
<evidence type="ECO:0000256" key="6">
    <source>
        <dbReference type="ARBA" id="ARBA00023125"/>
    </source>
</evidence>
<dbReference type="InterPro" id="IPR017930">
    <property type="entry name" value="Myb_dom"/>
</dbReference>
<dbReference type="FunFam" id="1.10.10.60:FF:000001">
    <property type="entry name" value="MYB-related transcription factor"/>
    <property type="match status" value="1"/>
</dbReference>
<name>A0A7I8L7V0_SPIIN</name>
<dbReference type="GO" id="GO:0030154">
    <property type="term" value="P:cell differentiation"/>
    <property type="evidence" value="ECO:0007669"/>
    <property type="project" value="UniProtKB-KW"/>
</dbReference>
<dbReference type="GO" id="GO:0003677">
    <property type="term" value="F:DNA binding"/>
    <property type="evidence" value="ECO:0007669"/>
    <property type="project" value="UniProtKB-KW"/>
</dbReference>
<dbReference type="GO" id="GO:0009908">
    <property type="term" value="P:flower development"/>
    <property type="evidence" value="ECO:0007669"/>
    <property type="project" value="UniProtKB-KW"/>
</dbReference>
<dbReference type="PANTHER" id="PTHR47995">
    <property type="entry name" value="TRANSCRIPTION FACTOR MYB33-RELATED"/>
    <property type="match status" value="1"/>
</dbReference>
<keyword evidence="5" id="KW-0287">Flowering</keyword>
<feature type="compositionally biased region" description="Polar residues" evidence="12">
    <location>
        <begin position="1"/>
        <end position="11"/>
    </location>
</feature>
<keyword evidence="16" id="KW-1185">Reference proteome</keyword>
<feature type="domain" description="HTH myb-type" evidence="14">
    <location>
        <begin position="90"/>
        <end position="144"/>
    </location>
</feature>
<dbReference type="AlphaFoldDB" id="A0A7I8L7V0"/>
<evidence type="ECO:0000313" key="15">
    <source>
        <dbReference type="EMBL" id="CAA7406127.1"/>
    </source>
</evidence>
<proteinExistence type="predicted"/>
<evidence type="ECO:0000256" key="7">
    <source>
        <dbReference type="ARBA" id="ARBA00023159"/>
    </source>
</evidence>
<dbReference type="CDD" id="cd00167">
    <property type="entry name" value="SANT"/>
    <property type="match status" value="2"/>
</dbReference>
<evidence type="ECO:0000256" key="5">
    <source>
        <dbReference type="ARBA" id="ARBA00023089"/>
    </source>
</evidence>
<keyword evidence="7" id="KW-0010">Activator</keyword>
<dbReference type="InterPro" id="IPR001005">
    <property type="entry name" value="SANT/Myb"/>
</dbReference>
<evidence type="ECO:0000259" key="13">
    <source>
        <dbReference type="PROSITE" id="PS50090"/>
    </source>
</evidence>
<evidence type="ECO:0000256" key="10">
    <source>
        <dbReference type="ARBA" id="ARBA00071221"/>
    </source>
</evidence>
<keyword evidence="8" id="KW-0804">Transcription</keyword>
<dbReference type="PROSITE" id="PS50090">
    <property type="entry name" value="MYB_LIKE"/>
    <property type="match status" value="2"/>
</dbReference>
<gene>
    <name evidence="15" type="ORF">SI8410_12016805</name>
</gene>
<dbReference type="PROSITE" id="PS51294">
    <property type="entry name" value="HTH_MYB"/>
    <property type="match status" value="2"/>
</dbReference>
<feature type="domain" description="Myb-like" evidence="13">
    <location>
        <begin position="37"/>
        <end position="89"/>
    </location>
</feature>
<keyword evidence="4" id="KW-0805">Transcription regulation</keyword>
<evidence type="ECO:0000256" key="8">
    <source>
        <dbReference type="ARBA" id="ARBA00023163"/>
    </source>
</evidence>
<dbReference type="SMART" id="SM00717">
    <property type="entry name" value="SANT"/>
    <property type="match status" value="2"/>
</dbReference>
<evidence type="ECO:0000256" key="2">
    <source>
        <dbReference type="ARBA" id="ARBA00022737"/>
    </source>
</evidence>
<keyword evidence="9" id="KW-0539">Nucleus</keyword>
<evidence type="ECO:0000256" key="4">
    <source>
        <dbReference type="ARBA" id="ARBA00023015"/>
    </source>
</evidence>
<protein>
    <recommendedName>
        <fullName evidence="10">Transcription factor GAMYB</fullName>
    </recommendedName>
    <alternativeName>
        <fullName evidence="11">OsGAMyb</fullName>
    </alternativeName>
</protein>
<reference evidence="15" key="1">
    <citation type="submission" date="2020-02" db="EMBL/GenBank/DDBJ databases">
        <authorList>
            <person name="Scholz U."/>
            <person name="Mascher M."/>
            <person name="Fiebig A."/>
        </authorList>
    </citation>
    <scope>NUCLEOTIDE SEQUENCE</scope>
</reference>
<dbReference type="Pfam" id="PF00249">
    <property type="entry name" value="Myb_DNA-binding"/>
    <property type="match status" value="2"/>
</dbReference>
<dbReference type="PANTHER" id="PTHR47995:SF18">
    <property type="entry name" value="TRANSCRIPTION FACTOR MYB65"/>
    <property type="match status" value="1"/>
</dbReference>
<evidence type="ECO:0000256" key="11">
    <source>
        <dbReference type="ARBA" id="ARBA00078675"/>
    </source>
</evidence>
<dbReference type="Gene3D" id="1.10.10.60">
    <property type="entry name" value="Homeodomain-like"/>
    <property type="match status" value="2"/>
</dbReference>
<keyword evidence="2" id="KW-0677">Repeat</keyword>
<keyword evidence="3" id="KW-0221">Differentiation</keyword>
<dbReference type="EMBL" id="LR746275">
    <property type="protein sequence ID" value="CAA7406127.1"/>
    <property type="molecule type" value="Genomic_DNA"/>
</dbReference>
<evidence type="ECO:0000259" key="14">
    <source>
        <dbReference type="PROSITE" id="PS51294"/>
    </source>
</evidence>
<accession>A0A7I8L7V0</accession>
<evidence type="ECO:0000256" key="9">
    <source>
        <dbReference type="ARBA" id="ARBA00023242"/>
    </source>
</evidence>
<dbReference type="FunFam" id="1.10.10.60:FF:000119">
    <property type="entry name" value="Transcription factor GAMYB"/>
    <property type="match status" value="1"/>
</dbReference>
<dbReference type="GO" id="GO:0005634">
    <property type="term" value="C:nucleus"/>
    <property type="evidence" value="ECO:0007669"/>
    <property type="project" value="UniProtKB-SubCell"/>
</dbReference>
<dbReference type="InterPro" id="IPR009057">
    <property type="entry name" value="Homeodomain-like_sf"/>
</dbReference>